<organism evidence="2 3">
    <name type="scientific">Electrophorus voltai</name>
    <dbReference type="NCBI Taxonomy" id="2609070"/>
    <lineage>
        <taxon>Eukaryota</taxon>
        <taxon>Metazoa</taxon>
        <taxon>Chordata</taxon>
        <taxon>Craniata</taxon>
        <taxon>Vertebrata</taxon>
        <taxon>Euteleostomi</taxon>
        <taxon>Actinopterygii</taxon>
        <taxon>Neopterygii</taxon>
        <taxon>Teleostei</taxon>
        <taxon>Ostariophysi</taxon>
        <taxon>Gymnotiformes</taxon>
        <taxon>Gymnotoidei</taxon>
        <taxon>Gymnotidae</taxon>
        <taxon>Electrophorus</taxon>
    </lineage>
</organism>
<dbReference type="Proteomes" id="UP001239994">
    <property type="component" value="Unassembled WGS sequence"/>
</dbReference>
<keyword evidence="3" id="KW-1185">Reference proteome</keyword>
<reference evidence="2" key="1">
    <citation type="submission" date="2023-03" db="EMBL/GenBank/DDBJ databases">
        <title>Electrophorus voltai genome.</title>
        <authorList>
            <person name="Bian C."/>
        </authorList>
    </citation>
    <scope>NUCLEOTIDE SEQUENCE</scope>
    <source>
        <strain evidence="2">CB-2022</strain>
        <tissue evidence="2">Muscle</tissue>
    </source>
</reference>
<accession>A0AAD8ZBN0</accession>
<comment type="caution">
    <text evidence="2">The sequence shown here is derived from an EMBL/GenBank/DDBJ whole genome shotgun (WGS) entry which is preliminary data.</text>
</comment>
<name>A0AAD8ZBN0_9TELE</name>
<evidence type="ECO:0000313" key="3">
    <source>
        <dbReference type="Proteomes" id="UP001239994"/>
    </source>
</evidence>
<sequence length="120" mass="13468">MMLLLRETLHHPDLTPHFQRGGGGHWTILGAPTEYGPGSDSAESYRPQPDYEDWHTEVDSAGSYDHYMDFHEGLADYGEYGVCSDVSLRSDSRLDYGADPSMEVEEILYGDPHNDSDIES</sequence>
<dbReference type="AlphaFoldDB" id="A0AAD8ZBN0"/>
<proteinExistence type="predicted"/>
<gene>
    <name evidence="2" type="ORF">P4O66_009407</name>
</gene>
<feature type="region of interest" description="Disordered" evidence="1">
    <location>
        <begin position="29"/>
        <end position="51"/>
    </location>
</feature>
<evidence type="ECO:0000256" key="1">
    <source>
        <dbReference type="SAM" id="MobiDB-lite"/>
    </source>
</evidence>
<protein>
    <submittedName>
        <fullName evidence="2">Uncharacterized protein</fullName>
    </submittedName>
</protein>
<evidence type="ECO:0000313" key="2">
    <source>
        <dbReference type="EMBL" id="KAK1796349.1"/>
    </source>
</evidence>
<dbReference type="EMBL" id="JAROKS010000015">
    <property type="protein sequence ID" value="KAK1796349.1"/>
    <property type="molecule type" value="Genomic_DNA"/>
</dbReference>